<dbReference type="EMBL" id="JACTVJ010000030">
    <property type="protein sequence ID" value="MBC9718925.1"/>
    <property type="molecule type" value="Genomic_DNA"/>
</dbReference>
<keyword evidence="2" id="KW-0472">Membrane</keyword>
<evidence type="ECO:0000256" key="1">
    <source>
        <dbReference type="SAM" id="MobiDB-lite"/>
    </source>
</evidence>
<feature type="region of interest" description="Disordered" evidence="1">
    <location>
        <begin position="141"/>
        <end position="206"/>
    </location>
</feature>
<feature type="compositionally biased region" description="Low complexity" evidence="1">
    <location>
        <begin position="143"/>
        <end position="154"/>
    </location>
</feature>
<dbReference type="Proteomes" id="UP000642284">
    <property type="component" value="Unassembled WGS sequence"/>
</dbReference>
<feature type="compositionally biased region" description="Polar residues" evidence="1">
    <location>
        <begin position="155"/>
        <end position="164"/>
    </location>
</feature>
<gene>
    <name evidence="3" type="ORF">H9Y04_41005</name>
</gene>
<accession>A0ABR7STW2</accession>
<keyword evidence="2" id="KW-1133">Transmembrane helix</keyword>
<name>A0ABR7STW2_9ACTN</name>
<feature type="transmembrane region" description="Helical" evidence="2">
    <location>
        <begin position="7"/>
        <end position="27"/>
    </location>
</feature>
<proteinExistence type="predicted"/>
<organism evidence="3 4">
    <name type="scientific">Streptomyces polyasparticus</name>
    <dbReference type="NCBI Taxonomy" id="2767826"/>
    <lineage>
        <taxon>Bacteria</taxon>
        <taxon>Bacillati</taxon>
        <taxon>Actinomycetota</taxon>
        <taxon>Actinomycetes</taxon>
        <taxon>Kitasatosporales</taxon>
        <taxon>Streptomycetaceae</taxon>
        <taxon>Streptomyces</taxon>
    </lineage>
</organism>
<feature type="compositionally biased region" description="Low complexity" evidence="1">
    <location>
        <begin position="184"/>
        <end position="197"/>
    </location>
</feature>
<dbReference type="RefSeq" id="WP_187819346.1">
    <property type="nucleotide sequence ID" value="NZ_JACTVJ010000030.1"/>
</dbReference>
<keyword evidence="2" id="KW-0812">Transmembrane</keyword>
<feature type="transmembrane region" description="Helical" evidence="2">
    <location>
        <begin position="42"/>
        <end position="63"/>
    </location>
</feature>
<reference evidence="3 4" key="1">
    <citation type="submission" date="2020-08" db="EMBL/GenBank/DDBJ databases">
        <title>Genemic of Streptomyces polyaspartic.</title>
        <authorList>
            <person name="Liu W."/>
        </authorList>
    </citation>
    <scope>NUCLEOTIDE SEQUENCE [LARGE SCALE GENOMIC DNA]</scope>
    <source>
        <strain evidence="3 4">TRM66268-LWL</strain>
    </source>
</reference>
<evidence type="ECO:0000313" key="4">
    <source>
        <dbReference type="Proteomes" id="UP000642284"/>
    </source>
</evidence>
<comment type="caution">
    <text evidence="3">The sequence shown here is derived from an EMBL/GenBank/DDBJ whole genome shotgun (WGS) entry which is preliminary data.</text>
</comment>
<evidence type="ECO:0000256" key="2">
    <source>
        <dbReference type="SAM" id="Phobius"/>
    </source>
</evidence>
<keyword evidence="4" id="KW-1185">Reference proteome</keyword>
<evidence type="ECO:0000313" key="3">
    <source>
        <dbReference type="EMBL" id="MBC9718925.1"/>
    </source>
</evidence>
<protein>
    <submittedName>
        <fullName evidence="3">Uncharacterized protein</fullName>
    </submittedName>
</protein>
<sequence>MSIVAPVTLLCVGFLGIGLYLLVRIWLDADCGTSKQASVNDVIKTTVTILTLIGAMLAGLYAYRKQLLAEGDAHRADASQLAERYTTAAEQLGHDQAAVRLAGVYALARLADDWASNDRSASTCSARTCGCRTSLSPQIPAIGRASARSGSRSSEPSVITSGPRTQILPGVRRPLTSPGHSSTEETSPTATSSAKSPSKARRSTPS</sequence>